<dbReference type="InterPro" id="IPR008271">
    <property type="entry name" value="Ser/Thr_kinase_AS"/>
</dbReference>
<keyword evidence="3" id="KW-0808">Transferase</keyword>
<accession>A0A9N9UPD4</accession>
<dbReference type="OrthoDB" id="10252171at2759"/>
<dbReference type="SMART" id="SM00220">
    <property type="entry name" value="S_TKc"/>
    <property type="match status" value="1"/>
</dbReference>
<dbReference type="InterPro" id="IPR053235">
    <property type="entry name" value="Ser_Thr_kinase"/>
</dbReference>
<evidence type="ECO:0000256" key="6">
    <source>
        <dbReference type="ARBA" id="ARBA00022840"/>
    </source>
</evidence>
<keyword evidence="12" id="KW-1185">Reference proteome</keyword>
<keyword evidence="5" id="KW-0418">Kinase</keyword>
<name>A0A9N9UPD4_9HYPO</name>
<evidence type="ECO:0000256" key="4">
    <source>
        <dbReference type="ARBA" id="ARBA00022741"/>
    </source>
</evidence>
<dbReference type="InterPro" id="IPR000719">
    <property type="entry name" value="Prot_kinase_dom"/>
</dbReference>
<gene>
    <name evidence="11" type="ORF">CBYS24578_00003420</name>
</gene>
<comment type="catalytic activity">
    <reaction evidence="7">
        <text>L-threonyl-[protein] + ATP = O-phospho-L-threonyl-[protein] + ADP + H(+)</text>
        <dbReference type="Rhea" id="RHEA:46608"/>
        <dbReference type="Rhea" id="RHEA-COMP:11060"/>
        <dbReference type="Rhea" id="RHEA-COMP:11605"/>
        <dbReference type="ChEBI" id="CHEBI:15378"/>
        <dbReference type="ChEBI" id="CHEBI:30013"/>
        <dbReference type="ChEBI" id="CHEBI:30616"/>
        <dbReference type="ChEBI" id="CHEBI:61977"/>
        <dbReference type="ChEBI" id="CHEBI:456216"/>
        <dbReference type="EC" id="2.7.11.1"/>
    </reaction>
</comment>
<dbReference type="GO" id="GO:0004674">
    <property type="term" value="F:protein serine/threonine kinase activity"/>
    <property type="evidence" value="ECO:0007669"/>
    <property type="project" value="UniProtKB-KW"/>
</dbReference>
<dbReference type="Proteomes" id="UP000754883">
    <property type="component" value="Unassembled WGS sequence"/>
</dbReference>
<dbReference type="PROSITE" id="PS00108">
    <property type="entry name" value="PROTEIN_KINASE_ST"/>
    <property type="match status" value="1"/>
</dbReference>
<dbReference type="PANTHER" id="PTHR24361:SF433">
    <property type="entry name" value="PROTEIN KINASE DOMAIN-CONTAINING PROTEIN"/>
    <property type="match status" value="1"/>
</dbReference>
<dbReference type="PROSITE" id="PS50011">
    <property type="entry name" value="PROTEIN_KINASE_DOM"/>
    <property type="match status" value="1"/>
</dbReference>
<organism evidence="11 12">
    <name type="scientific">Clonostachys byssicola</name>
    <dbReference type="NCBI Taxonomy" id="160290"/>
    <lineage>
        <taxon>Eukaryota</taxon>
        <taxon>Fungi</taxon>
        <taxon>Dikarya</taxon>
        <taxon>Ascomycota</taxon>
        <taxon>Pezizomycotina</taxon>
        <taxon>Sordariomycetes</taxon>
        <taxon>Hypocreomycetidae</taxon>
        <taxon>Hypocreales</taxon>
        <taxon>Bionectriaceae</taxon>
        <taxon>Clonostachys</taxon>
    </lineage>
</organism>
<feature type="region of interest" description="Disordered" evidence="9">
    <location>
        <begin position="83"/>
        <end position="119"/>
    </location>
</feature>
<feature type="compositionally biased region" description="Polar residues" evidence="9">
    <location>
        <begin position="88"/>
        <end position="107"/>
    </location>
</feature>
<evidence type="ECO:0000256" key="7">
    <source>
        <dbReference type="ARBA" id="ARBA00047899"/>
    </source>
</evidence>
<dbReference type="GO" id="GO:0005737">
    <property type="term" value="C:cytoplasm"/>
    <property type="evidence" value="ECO:0007669"/>
    <property type="project" value="TreeGrafter"/>
</dbReference>
<comment type="catalytic activity">
    <reaction evidence="8">
        <text>L-seryl-[protein] + ATP = O-phospho-L-seryl-[protein] + ADP + H(+)</text>
        <dbReference type="Rhea" id="RHEA:17989"/>
        <dbReference type="Rhea" id="RHEA-COMP:9863"/>
        <dbReference type="Rhea" id="RHEA-COMP:11604"/>
        <dbReference type="ChEBI" id="CHEBI:15378"/>
        <dbReference type="ChEBI" id="CHEBI:29999"/>
        <dbReference type="ChEBI" id="CHEBI:30616"/>
        <dbReference type="ChEBI" id="CHEBI:83421"/>
        <dbReference type="ChEBI" id="CHEBI:456216"/>
        <dbReference type="EC" id="2.7.11.1"/>
    </reaction>
</comment>
<evidence type="ECO:0000313" key="12">
    <source>
        <dbReference type="Proteomes" id="UP000754883"/>
    </source>
</evidence>
<feature type="domain" description="Protein kinase" evidence="10">
    <location>
        <begin position="243"/>
        <end position="524"/>
    </location>
</feature>
<evidence type="ECO:0000256" key="9">
    <source>
        <dbReference type="SAM" id="MobiDB-lite"/>
    </source>
</evidence>
<dbReference type="EMBL" id="CABFNO020001546">
    <property type="protein sequence ID" value="CAG9998002.1"/>
    <property type="molecule type" value="Genomic_DNA"/>
</dbReference>
<dbReference type="GO" id="GO:0005524">
    <property type="term" value="F:ATP binding"/>
    <property type="evidence" value="ECO:0007669"/>
    <property type="project" value="UniProtKB-KW"/>
</dbReference>
<keyword evidence="6" id="KW-0067">ATP-binding</keyword>
<dbReference type="Pfam" id="PF00069">
    <property type="entry name" value="Pkinase"/>
    <property type="match status" value="1"/>
</dbReference>
<dbReference type="InterPro" id="IPR011009">
    <property type="entry name" value="Kinase-like_dom_sf"/>
</dbReference>
<evidence type="ECO:0000256" key="8">
    <source>
        <dbReference type="ARBA" id="ARBA00048679"/>
    </source>
</evidence>
<protein>
    <recommendedName>
        <fullName evidence="1">non-specific serine/threonine protein kinase</fullName>
        <ecNumber evidence="1">2.7.11.1</ecNumber>
    </recommendedName>
</protein>
<reference evidence="11" key="1">
    <citation type="submission" date="2021-10" db="EMBL/GenBank/DDBJ databases">
        <authorList>
            <person name="Piombo E."/>
        </authorList>
    </citation>
    <scope>NUCLEOTIDE SEQUENCE</scope>
</reference>
<dbReference type="SUPFAM" id="SSF56112">
    <property type="entry name" value="Protein kinase-like (PK-like)"/>
    <property type="match status" value="1"/>
</dbReference>
<sequence>MASFKTLQLVLVMLDIYPSSFERMARSIVSAASQLDELLTDSYQKSRIISLCIRIERRIMGQNTVQLARADWKQMVLERPDPRGMAETASSLLSPSPGTNDRGSQQSRNEELTPQPLRTINFDLDTKTSARYSDEDAPPNGHELDNIDVNQDVELSNTITEAYRRRQNERAQNEIENGPLLIESREPKKVTEPSTRSGKVVSDLVRDSKLETIIASNGSVVRHISYVSNPRMRQRRMKKEETWRRQKKLGSGSFGCVWLEERIDGDDTGRLRAVKEITKSREGKGSDIDYNRELEAIAKFSHSKYVHCFVQSSGWYESENTIFITMEYIEKGDLQSYLVRPFPEEEVKQIAFQLLEGLDYMHENGFAHRDLKPANILVSEPSPKWWVKISDFGISKRAEEEATAYRTFVGTRGYLAPEILGIYSLADMNNISSSQTLDDSSSLYTVSVDLWALGAIIYRLLTNEILFGDPRDLAKYVAGGHPFPRATASELGASEACVEFLESIMARSPTSRPSSSEALLHPWLSELQDPIDTTIDALEEL</sequence>
<dbReference type="EC" id="2.7.11.1" evidence="1"/>
<keyword evidence="4" id="KW-0547">Nucleotide-binding</keyword>
<dbReference type="PANTHER" id="PTHR24361">
    <property type="entry name" value="MITOGEN-ACTIVATED KINASE KINASE KINASE"/>
    <property type="match status" value="1"/>
</dbReference>
<evidence type="ECO:0000259" key="10">
    <source>
        <dbReference type="PROSITE" id="PS50011"/>
    </source>
</evidence>
<evidence type="ECO:0000256" key="5">
    <source>
        <dbReference type="ARBA" id="ARBA00022777"/>
    </source>
</evidence>
<keyword evidence="2" id="KW-0723">Serine/threonine-protein kinase</keyword>
<comment type="caution">
    <text evidence="11">The sequence shown here is derived from an EMBL/GenBank/DDBJ whole genome shotgun (WGS) entry which is preliminary data.</text>
</comment>
<dbReference type="Gene3D" id="1.10.510.10">
    <property type="entry name" value="Transferase(Phosphotransferase) domain 1"/>
    <property type="match status" value="1"/>
</dbReference>
<dbReference type="AlphaFoldDB" id="A0A9N9UPD4"/>
<proteinExistence type="predicted"/>
<evidence type="ECO:0000313" key="11">
    <source>
        <dbReference type="EMBL" id="CAG9998002.1"/>
    </source>
</evidence>
<evidence type="ECO:0000256" key="2">
    <source>
        <dbReference type="ARBA" id="ARBA00022527"/>
    </source>
</evidence>
<evidence type="ECO:0000256" key="1">
    <source>
        <dbReference type="ARBA" id="ARBA00012513"/>
    </source>
</evidence>
<evidence type="ECO:0000256" key="3">
    <source>
        <dbReference type="ARBA" id="ARBA00022679"/>
    </source>
</evidence>